<dbReference type="PANTHER" id="PTHR34985:SF1">
    <property type="entry name" value="SLR0554 PROTEIN"/>
    <property type="match status" value="1"/>
</dbReference>
<proteinExistence type="predicted"/>
<reference evidence="4 6" key="1">
    <citation type="submission" date="2018-08" db="EMBL/GenBank/DDBJ databases">
        <title>A genome reference for cultivated species of the human gut microbiota.</title>
        <authorList>
            <person name="Zou Y."/>
            <person name="Xue W."/>
            <person name="Luo G."/>
        </authorList>
    </citation>
    <scope>NUCLEOTIDE SEQUENCE [LARGE SCALE GENOMIC DNA]</scope>
    <source>
        <strain evidence="4 6">AM30-26</strain>
    </source>
</reference>
<keyword evidence="4" id="KW-0378">Hydrolase</keyword>
<organism evidence="4 6">
    <name type="scientific">Bacteroides thetaiotaomicron</name>
    <dbReference type="NCBI Taxonomy" id="818"/>
    <lineage>
        <taxon>Bacteria</taxon>
        <taxon>Pseudomonadati</taxon>
        <taxon>Bacteroidota</taxon>
        <taxon>Bacteroidia</taxon>
        <taxon>Bacteroidales</taxon>
        <taxon>Bacteroidaceae</taxon>
        <taxon>Bacteroides</taxon>
    </lineage>
</organism>
<feature type="domain" description="Virulence-associated protein E-like" evidence="1">
    <location>
        <begin position="140"/>
        <end position="355"/>
    </location>
</feature>
<dbReference type="Proteomes" id="UP000436825">
    <property type="component" value="Unassembled WGS sequence"/>
</dbReference>
<reference evidence="5" key="3">
    <citation type="submission" date="2021-06" db="EMBL/GenBank/DDBJ databases">
        <title>Interrogation of the integrated mobile genetic elements in gut-associated Bacteroides with a consensus prediction approach.</title>
        <authorList>
            <person name="Campbell D.E."/>
            <person name="Leigh J.R."/>
            <person name="Kim T."/>
            <person name="England W."/>
            <person name="Whitaker R.J."/>
            <person name="Degnan P.H."/>
        </authorList>
    </citation>
    <scope>NUCLEOTIDE SEQUENCE</scope>
    <source>
        <strain evidence="5">VPI-BTDOT2</strain>
    </source>
</reference>
<dbReference type="EMBL" id="CP083681">
    <property type="protein sequence ID" value="UYU73399.1"/>
    <property type="molecule type" value="Genomic_DNA"/>
</dbReference>
<dbReference type="AlphaFoldDB" id="A0A173RS97"/>
<accession>A0A173RS97</accession>
<evidence type="ECO:0000313" key="3">
    <source>
        <dbReference type="EMBL" id="KAB4452694.1"/>
    </source>
</evidence>
<reference evidence="3 7" key="2">
    <citation type="journal article" date="2019" name="Nat. Med.">
        <title>A library of human gut bacterial isolates paired with longitudinal multiomics data enables mechanistic microbiome research.</title>
        <authorList>
            <person name="Poyet M."/>
            <person name="Groussin M."/>
            <person name="Gibbons S.M."/>
            <person name="Avila-Pacheco J."/>
            <person name="Jiang X."/>
            <person name="Kearney S.M."/>
            <person name="Perrotta A.R."/>
            <person name="Berdy B."/>
            <person name="Zhao S."/>
            <person name="Lieberman T.D."/>
            <person name="Swanson P.K."/>
            <person name="Smith M."/>
            <person name="Roesemann S."/>
            <person name="Alexander J.E."/>
            <person name="Rich S.A."/>
            <person name="Livny J."/>
            <person name="Vlamakis H."/>
            <person name="Clish C."/>
            <person name="Bullock K."/>
            <person name="Deik A."/>
            <person name="Scott J."/>
            <person name="Pierce K.A."/>
            <person name="Xavier R.J."/>
            <person name="Alm E.J."/>
        </authorList>
    </citation>
    <scope>NUCLEOTIDE SEQUENCE [LARGE SCALE GENOMIC DNA]</scope>
    <source>
        <strain evidence="3 7">BIOML-A160</strain>
    </source>
</reference>
<keyword evidence="4" id="KW-0547">Nucleotide-binding</keyword>
<evidence type="ECO:0000259" key="1">
    <source>
        <dbReference type="Pfam" id="PF05272"/>
    </source>
</evidence>
<dbReference type="InterPro" id="IPR007936">
    <property type="entry name" value="VapE-like_dom"/>
</dbReference>
<evidence type="ECO:0000313" key="5">
    <source>
        <dbReference type="EMBL" id="UYU73399.1"/>
    </source>
</evidence>
<evidence type="ECO:0000313" key="7">
    <source>
        <dbReference type="Proteomes" id="UP000436825"/>
    </source>
</evidence>
<evidence type="ECO:0000313" key="4">
    <source>
        <dbReference type="EMBL" id="RHD91775.1"/>
    </source>
</evidence>
<dbReference type="Proteomes" id="UP000284785">
    <property type="component" value="Unassembled WGS sequence"/>
</dbReference>
<dbReference type="InterPro" id="IPR024450">
    <property type="entry name" value="DUF3874"/>
</dbReference>
<dbReference type="PANTHER" id="PTHR34985">
    <property type="entry name" value="SLR0554 PROTEIN"/>
    <property type="match status" value="1"/>
</dbReference>
<dbReference type="Pfam" id="PF12990">
    <property type="entry name" value="DUF3874"/>
    <property type="match status" value="1"/>
</dbReference>
<dbReference type="GO" id="GO:0004386">
    <property type="term" value="F:helicase activity"/>
    <property type="evidence" value="ECO:0007669"/>
    <property type="project" value="UniProtKB-KW"/>
</dbReference>
<feature type="domain" description="DUF3874" evidence="2">
    <location>
        <begin position="358"/>
        <end position="428"/>
    </location>
</feature>
<dbReference type="Proteomes" id="UP001156216">
    <property type="component" value="Chromosome"/>
</dbReference>
<evidence type="ECO:0000259" key="2">
    <source>
        <dbReference type="Pfam" id="PF12990"/>
    </source>
</evidence>
<gene>
    <name evidence="4" type="ORF">DW780_00510</name>
    <name evidence="3" type="ORF">GAN75_19700</name>
    <name evidence="5" type="ORF">KQP59_09905</name>
</gene>
<dbReference type="RefSeq" id="WP_016267923.1">
    <property type="nucleotide sequence ID" value="NZ_CABJDH010000003.1"/>
</dbReference>
<keyword evidence="4" id="KW-0067">ATP-binding</keyword>
<keyword evidence="4" id="KW-0347">Helicase</keyword>
<dbReference type="EMBL" id="WCRW01000016">
    <property type="protein sequence ID" value="KAB4452694.1"/>
    <property type="molecule type" value="Genomic_DNA"/>
</dbReference>
<dbReference type="EMBL" id="QSJP01000001">
    <property type="protein sequence ID" value="RHD91775.1"/>
    <property type="molecule type" value="Genomic_DNA"/>
</dbReference>
<name>A0A173RS97_BACT4</name>
<evidence type="ECO:0000313" key="6">
    <source>
        <dbReference type="Proteomes" id="UP000284785"/>
    </source>
</evidence>
<dbReference type="Pfam" id="PF05272">
    <property type="entry name" value="VapE-like_dom"/>
    <property type="match status" value="1"/>
</dbReference>
<protein>
    <submittedName>
        <fullName evidence="5">DUF3874 domain-containing protein</fullName>
    </submittedName>
    <submittedName>
        <fullName evidence="4">Helicase</fullName>
    </submittedName>
</protein>
<sequence>MEQKNGWFAFWQKLMKCLSKQDETGVGDTKSVAPVNTIIQSIKGVSSSKEKDSSKVKSLTESVDTFLKSRYDFRYNVLTEETEYRLLERMEEGFAPVNQRVLNTFCLEAHESGISCWDRDLSRCIFSTRIAEYHPFKLYLEELPVWDGVDRLAALARRVSRDQLWVKEFHIWMRGMTAQWMGVTGSHANSVAPLLISTEQGYLKSTFCKSLLPPALQRYYMDKVDLTSQGHIERRLAEMGLLNLDEFDKYAPTKMPLLKNLMQMASLSLCKAYQKNYRSLPRIASFIGTSNRKDLLTDPTGSRRFICVLVEYPIDCEGIDYAQLYAQLKAEILTGEHYWFTKEEETELQQSNMTFYRQGPVEDVLRSCYRAAEKGEGCELLSSADIFQRLKKINPAAMRGANPASLAQILIAVGIERKHTKFGNVYRVVSV</sequence>